<accession>A0A0A9EUQ5</accession>
<name>A0A0A9EUQ5_ARUDO</name>
<reference evidence="1" key="1">
    <citation type="submission" date="2014-09" db="EMBL/GenBank/DDBJ databases">
        <authorList>
            <person name="Magalhaes I.L.F."/>
            <person name="Oliveira U."/>
            <person name="Santos F.R."/>
            <person name="Vidigal T.H.D.A."/>
            <person name="Brescovit A.D."/>
            <person name="Santos A.J."/>
        </authorList>
    </citation>
    <scope>NUCLEOTIDE SEQUENCE</scope>
    <source>
        <tissue evidence="1">Shoot tissue taken approximately 20 cm above the soil surface</tissue>
    </source>
</reference>
<proteinExistence type="predicted"/>
<sequence length="26" mass="3036">MCFVLYLVGTLSSFLCPIRVPCWCRK</sequence>
<protein>
    <submittedName>
        <fullName evidence="1">Uncharacterized protein</fullName>
    </submittedName>
</protein>
<evidence type="ECO:0000313" key="1">
    <source>
        <dbReference type="EMBL" id="JAD99772.1"/>
    </source>
</evidence>
<dbReference type="EMBL" id="GBRH01198123">
    <property type="protein sequence ID" value="JAD99772.1"/>
    <property type="molecule type" value="Transcribed_RNA"/>
</dbReference>
<reference evidence="1" key="2">
    <citation type="journal article" date="2015" name="Data Brief">
        <title>Shoot transcriptome of the giant reed, Arundo donax.</title>
        <authorList>
            <person name="Barrero R.A."/>
            <person name="Guerrero F.D."/>
            <person name="Moolhuijzen P."/>
            <person name="Goolsby J.A."/>
            <person name="Tidwell J."/>
            <person name="Bellgard S.E."/>
            <person name="Bellgard M.I."/>
        </authorList>
    </citation>
    <scope>NUCLEOTIDE SEQUENCE</scope>
    <source>
        <tissue evidence="1">Shoot tissue taken approximately 20 cm above the soil surface</tissue>
    </source>
</reference>
<dbReference type="AlphaFoldDB" id="A0A0A9EUQ5"/>
<organism evidence="1">
    <name type="scientific">Arundo donax</name>
    <name type="common">Giant reed</name>
    <name type="synonym">Donax arundinaceus</name>
    <dbReference type="NCBI Taxonomy" id="35708"/>
    <lineage>
        <taxon>Eukaryota</taxon>
        <taxon>Viridiplantae</taxon>
        <taxon>Streptophyta</taxon>
        <taxon>Embryophyta</taxon>
        <taxon>Tracheophyta</taxon>
        <taxon>Spermatophyta</taxon>
        <taxon>Magnoliopsida</taxon>
        <taxon>Liliopsida</taxon>
        <taxon>Poales</taxon>
        <taxon>Poaceae</taxon>
        <taxon>PACMAD clade</taxon>
        <taxon>Arundinoideae</taxon>
        <taxon>Arundineae</taxon>
        <taxon>Arundo</taxon>
    </lineage>
</organism>